<comment type="similarity">
    <text evidence="2">Belongs to the alkylbase DNA glycosidase AlkA family.</text>
</comment>
<feature type="domain" description="HhH-GPD" evidence="6">
    <location>
        <begin position="46"/>
        <end position="200"/>
    </location>
</feature>
<sequence length="210" mass="22557">MSVARAVSHLKRVDPTLARLIRGVGPCTFAPRREGTHFDAVLRAIVYQQLSGKAAGTILGRVHAVYGGRSPTPDELLATSEETLRAAGLSRQKLGYARDLAARVADGAVPVDTLDALDDDAVIAALTSVKGVGRWTAQMFLMFRLGRLDVLPELDLGVQKGIQLAYGLDTLPRPRDVLAIGAPWAPYRTVASWYLWRSLDNGDGQTAAAP</sequence>
<evidence type="ECO:0000256" key="5">
    <source>
        <dbReference type="ARBA" id="ARBA00023204"/>
    </source>
</evidence>
<keyword evidence="4" id="KW-0227">DNA damage</keyword>
<comment type="catalytic activity">
    <reaction evidence="1">
        <text>Hydrolysis of alkylated DNA, releasing 3-methyladenine, 3-methylguanine, 7-methylguanine and 7-methyladenine.</text>
        <dbReference type="EC" id="3.2.2.21"/>
    </reaction>
</comment>
<gene>
    <name evidence="7" type="ORF">AVDCRST_MAG11-1383</name>
</gene>
<dbReference type="GO" id="GO:0006307">
    <property type="term" value="P:DNA alkylation repair"/>
    <property type="evidence" value="ECO:0007669"/>
    <property type="project" value="TreeGrafter"/>
</dbReference>
<dbReference type="GO" id="GO:0032131">
    <property type="term" value="F:alkylated DNA binding"/>
    <property type="evidence" value="ECO:0007669"/>
    <property type="project" value="TreeGrafter"/>
</dbReference>
<dbReference type="GO" id="GO:0032993">
    <property type="term" value="C:protein-DNA complex"/>
    <property type="evidence" value="ECO:0007669"/>
    <property type="project" value="TreeGrafter"/>
</dbReference>
<protein>
    <recommendedName>
        <fullName evidence="3">DNA-3-methyladenine glycosylase II</fullName>
        <ecNumber evidence="3">3.2.2.21</ecNumber>
    </recommendedName>
</protein>
<evidence type="ECO:0000256" key="3">
    <source>
        <dbReference type="ARBA" id="ARBA00012000"/>
    </source>
</evidence>
<reference evidence="7" key="1">
    <citation type="submission" date="2020-02" db="EMBL/GenBank/DDBJ databases">
        <authorList>
            <person name="Meier V. D."/>
        </authorList>
    </citation>
    <scope>NUCLEOTIDE SEQUENCE</scope>
    <source>
        <strain evidence="7">AVDCRST_MAG11</strain>
    </source>
</reference>
<evidence type="ECO:0000313" key="7">
    <source>
        <dbReference type="EMBL" id="CAA9309118.1"/>
    </source>
</evidence>
<dbReference type="FunFam" id="1.10.340.30:FF:000004">
    <property type="entry name" value="DNA-3-methyladenine glycosylase II"/>
    <property type="match status" value="1"/>
</dbReference>
<keyword evidence="5" id="KW-0234">DNA repair</keyword>
<dbReference type="InterPro" id="IPR003265">
    <property type="entry name" value="HhH-GPD_domain"/>
</dbReference>
<dbReference type="AlphaFoldDB" id="A0A6J4KLS3"/>
<evidence type="ECO:0000256" key="4">
    <source>
        <dbReference type="ARBA" id="ARBA00022763"/>
    </source>
</evidence>
<dbReference type="GO" id="GO:0006285">
    <property type="term" value="P:base-excision repair, AP site formation"/>
    <property type="evidence" value="ECO:0007669"/>
    <property type="project" value="TreeGrafter"/>
</dbReference>
<dbReference type="EC" id="3.2.2.21" evidence="3"/>
<keyword evidence="7" id="KW-0378">Hydrolase</keyword>
<dbReference type="PANTHER" id="PTHR43003:SF5">
    <property type="entry name" value="DNA-3-METHYLADENINE GLYCOSYLASE"/>
    <property type="match status" value="1"/>
</dbReference>
<dbReference type="GO" id="GO:0008725">
    <property type="term" value="F:DNA-3-methyladenine glycosylase activity"/>
    <property type="evidence" value="ECO:0007669"/>
    <property type="project" value="TreeGrafter"/>
</dbReference>
<dbReference type="Gene3D" id="1.10.1670.40">
    <property type="match status" value="1"/>
</dbReference>
<dbReference type="Pfam" id="PF00730">
    <property type="entry name" value="HhH-GPD"/>
    <property type="match status" value="1"/>
</dbReference>
<organism evidence="7">
    <name type="scientific">uncultured Gemmatimonadaceae bacterium</name>
    <dbReference type="NCBI Taxonomy" id="246130"/>
    <lineage>
        <taxon>Bacteria</taxon>
        <taxon>Pseudomonadati</taxon>
        <taxon>Gemmatimonadota</taxon>
        <taxon>Gemmatimonadia</taxon>
        <taxon>Gemmatimonadales</taxon>
        <taxon>Gemmatimonadaceae</taxon>
        <taxon>environmental samples</taxon>
    </lineage>
</organism>
<dbReference type="PANTHER" id="PTHR43003">
    <property type="entry name" value="DNA-3-METHYLADENINE GLYCOSYLASE"/>
    <property type="match status" value="1"/>
</dbReference>
<evidence type="ECO:0000256" key="1">
    <source>
        <dbReference type="ARBA" id="ARBA00000086"/>
    </source>
</evidence>
<name>A0A6J4KLS3_9BACT</name>
<keyword evidence="7" id="KW-0326">Glycosidase</keyword>
<dbReference type="SMART" id="SM00478">
    <property type="entry name" value="ENDO3c"/>
    <property type="match status" value="1"/>
</dbReference>
<dbReference type="Gene3D" id="1.10.340.30">
    <property type="entry name" value="Hypothetical protein, domain 2"/>
    <property type="match status" value="1"/>
</dbReference>
<evidence type="ECO:0000256" key="2">
    <source>
        <dbReference type="ARBA" id="ARBA00010817"/>
    </source>
</evidence>
<proteinExistence type="inferred from homology"/>
<dbReference type="InterPro" id="IPR051912">
    <property type="entry name" value="Alkylbase_DNA_Glycosylase/TA"/>
</dbReference>
<dbReference type="GO" id="GO:0043916">
    <property type="term" value="F:DNA-7-methylguanine glycosylase activity"/>
    <property type="evidence" value="ECO:0007669"/>
    <property type="project" value="TreeGrafter"/>
</dbReference>
<accession>A0A6J4KLS3</accession>
<evidence type="ECO:0000259" key="6">
    <source>
        <dbReference type="SMART" id="SM00478"/>
    </source>
</evidence>
<dbReference type="InterPro" id="IPR011257">
    <property type="entry name" value="DNA_glycosylase"/>
</dbReference>
<dbReference type="CDD" id="cd00056">
    <property type="entry name" value="ENDO3c"/>
    <property type="match status" value="1"/>
</dbReference>
<dbReference type="GO" id="GO:0005737">
    <property type="term" value="C:cytoplasm"/>
    <property type="evidence" value="ECO:0007669"/>
    <property type="project" value="TreeGrafter"/>
</dbReference>
<dbReference type="SUPFAM" id="SSF48150">
    <property type="entry name" value="DNA-glycosylase"/>
    <property type="match status" value="1"/>
</dbReference>
<dbReference type="EMBL" id="CADCTU010000307">
    <property type="protein sequence ID" value="CAA9309118.1"/>
    <property type="molecule type" value="Genomic_DNA"/>
</dbReference>